<evidence type="ECO:0000313" key="2">
    <source>
        <dbReference type="EMBL" id="PRT72362.1"/>
    </source>
</evidence>
<evidence type="ECO:0000259" key="1">
    <source>
        <dbReference type="PROSITE" id="PS51186"/>
    </source>
</evidence>
<feature type="domain" description="N-acetyltransferase" evidence="1">
    <location>
        <begin position="1"/>
        <end position="165"/>
    </location>
</feature>
<dbReference type="InterPro" id="IPR000182">
    <property type="entry name" value="GNAT_dom"/>
</dbReference>
<proteinExistence type="predicted"/>
<accession>A0A2T0G8I6</accession>
<organism evidence="2 3">
    <name type="scientific">Streptococcus anginosus</name>
    <dbReference type="NCBI Taxonomy" id="1328"/>
    <lineage>
        <taxon>Bacteria</taxon>
        <taxon>Bacillati</taxon>
        <taxon>Bacillota</taxon>
        <taxon>Bacilli</taxon>
        <taxon>Lactobacillales</taxon>
        <taxon>Streptococcaceae</taxon>
        <taxon>Streptococcus</taxon>
        <taxon>Streptococcus anginosus group</taxon>
    </lineage>
</organism>
<reference evidence="2 3" key="1">
    <citation type="journal article" date="1993" name="J. Dent. Res.">
        <title>The isolation and characterization of milleri group streptococci from dental periapical abscesses.</title>
        <authorList>
            <person name="Fisher L.E."/>
            <person name="Russell R.R."/>
        </authorList>
    </citation>
    <scope>NUCLEOTIDE SEQUENCE [LARGE SCALE GENOMIC DNA]</scope>
    <source>
        <strain evidence="2 3">OUP21</strain>
    </source>
</reference>
<dbReference type="GO" id="GO:0016747">
    <property type="term" value="F:acyltransferase activity, transferring groups other than amino-acyl groups"/>
    <property type="evidence" value="ECO:0007669"/>
    <property type="project" value="InterPro"/>
</dbReference>
<dbReference type="Pfam" id="PF13302">
    <property type="entry name" value="Acetyltransf_3"/>
    <property type="match status" value="1"/>
</dbReference>
<dbReference type="AlphaFoldDB" id="A0A2T0G8I6"/>
<dbReference type="Gene3D" id="3.40.630.30">
    <property type="match status" value="1"/>
</dbReference>
<dbReference type="InterPro" id="IPR016181">
    <property type="entry name" value="Acyl_CoA_acyltransferase"/>
</dbReference>
<dbReference type="Proteomes" id="UP000238573">
    <property type="component" value="Unassembled WGS sequence"/>
</dbReference>
<dbReference type="CDD" id="cd04301">
    <property type="entry name" value="NAT_SF"/>
    <property type="match status" value="1"/>
</dbReference>
<dbReference type="PANTHER" id="PTHR39173:SF1">
    <property type="entry name" value="ACETYLTRANSFERASE"/>
    <property type="match status" value="1"/>
</dbReference>
<dbReference type="SUPFAM" id="SSF55729">
    <property type="entry name" value="Acyl-CoA N-acyltransferases (Nat)"/>
    <property type="match status" value="1"/>
</dbReference>
<dbReference type="EMBL" id="PVSZ01000003">
    <property type="protein sequence ID" value="PRT72362.1"/>
    <property type="molecule type" value="Genomic_DNA"/>
</dbReference>
<keyword evidence="2" id="KW-0808">Transferase</keyword>
<comment type="caution">
    <text evidence="2">The sequence shown here is derived from an EMBL/GenBank/DDBJ whole genome shotgun (WGS) entry which is preliminary data.</text>
</comment>
<dbReference type="PANTHER" id="PTHR39173">
    <property type="entry name" value="ACETYLTRANSFERASE"/>
    <property type="match status" value="1"/>
</dbReference>
<gene>
    <name evidence="2" type="ORF">C6A27_01315</name>
</gene>
<sequence>MELRRPRLEDKEAVIDLILEFERSNAAHDGGFWDKENFVYEDWIAGNQDAEMGLNIPNTWVPAIQFVAFDKGQAVGFLNLRLRLNEHLRGHGGHIGYSVRPTMQGKGYATAMLKEGLLVAASKNIHRVLVTCAEDNSASRAVILKNGGILEDIRQGTERYWIDLN</sequence>
<dbReference type="PROSITE" id="PS51186">
    <property type="entry name" value="GNAT"/>
    <property type="match status" value="1"/>
</dbReference>
<evidence type="ECO:0000313" key="3">
    <source>
        <dbReference type="Proteomes" id="UP000238573"/>
    </source>
</evidence>
<name>A0A2T0G8I6_STRAP</name>
<dbReference type="RefSeq" id="WP_049514671.1">
    <property type="nucleotide sequence ID" value="NZ_CP069892.1"/>
</dbReference>
<protein>
    <submittedName>
        <fullName evidence="2">GNAT family acetyltransferase</fullName>
    </submittedName>
</protein>